<feature type="compositionally biased region" description="Pro residues" evidence="2">
    <location>
        <begin position="344"/>
        <end position="366"/>
    </location>
</feature>
<feature type="chain" id="PRO_5026358254" evidence="3">
    <location>
        <begin position="37"/>
        <end position="647"/>
    </location>
</feature>
<dbReference type="OrthoDB" id="7398646at2"/>
<dbReference type="AlphaFoldDB" id="A0A6I4TQP9"/>
<keyword evidence="1" id="KW-0802">TPR repeat</keyword>
<dbReference type="Proteomes" id="UP000469430">
    <property type="component" value="Unassembled WGS sequence"/>
</dbReference>
<organism evidence="4 5">
    <name type="scientific">Croceibacterium xixiisoli</name>
    <dbReference type="NCBI Taxonomy" id="1476466"/>
    <lineage>
        <taxon>Bacteria</taxon>
        <taxon>Pseudomonadati</taxon>
        <taxon>Pseudomonadota</taxon>
        <taxon>Alphaproteobacteria</taxon>
        <taxon>Sphingomonadales</taxon>
        <taxon>Erythrobacteraceae</taxon>
        <taxon>Croceibacterium</taxon>
    </lineage>
</organism>
<dbReference type="SUPFAM" id="SSF48452">
    <property type="entry name" value="TPR-like"/>
    <property type="match status" value="1"/>
</dbReference>
<keyword evidence="5" id="KW-1185">Reference proteome</keyword>
<evidence type="ECO:0000313" key="4">
    <source>
        <dbReference type="EMBL" id="MXO98204.1"/>
    </source>
</evidence>
<feature type="region of interest" description="Disordered" evidence="2">
    <location>
        <begin position="527"/>
        <end position="561"/>
    </location>
</feature>
<proteinExistence type="predicted"/>
<accession>A0A6I4TQP9</accession>
<dbReference type="GO" id="GO:0042834">
    <property type="term" value="F:peptidoglycan binding"/>
    <property type="evidence" value="ECO:0007669"/>
    <property type="project" value="InterPro"/>
</dbReference>
<dbReference type="InterPro" id="IPR036680">
    <property type="entry name" value="SPOR-like_sf"/>
</dbReference>
<name>A0A6I4TQP9_9SPHN</name>
<feature type="repeat" description="TPR" evidence="1">
    <location>
        <begin position="69"/>
        <end position="102"/>
    </location>
</feature>
<dbReference type="PRINTS" id="PR01217">
    <property type="entry name" value="PRICHEXTENSN"/>
</dbReference>
<dbReference type="SUPFAM" id="SSF110997">
    <property type="entry name" value="Sporulation related repeat"/>
    <property type="match status" value="1"/>
</dbReference>
<dbReference type="EMBL" id="WTYJ01000001">
    <property type="protein sequence ID" value="MXO98204.1"/>
    <property type="molecule type" value="Genomic_DNA"/>
</dbReference>
<feature type="region of interest" description="Disordered" evidence="2">
    <location>
        <begin position="336"/>
        <end position="398"/>
    </location>
</feature>
<dbReference type="InterPro" id="IPR019734">
    <property type="entry name" value="TPR_rpt"/>
</dbReference>
<dbReference type="RefSeq" id="WP_161389865.1">
    <property type="nucleotide sequence ID" value="NZ_JBHSCP010000001.1"/>
</dbReference>
<feature type="compositionally biased region" description="Pro residues" evidence="2">
    <location>
        <begin position="545"/>
        <end position="560"/>
    </location>
</feature>
<evidence type="ECO:0000256" key="2">
    <source>
        <dbReference type="SAM" id="MobiDB-lite"/>
    </source>
</evidence>
<sequence length="647" mass="66214">MTMPADLPGSRSLVRIACAPLVIAVSAAALPGTVGAQDFSRPVVQALPNPATGNLAEALRELGRDPQSVDALVRAGQASVELGDFASATNFFDRGLAVSPTDGRIKAGQASLALRQQRPVEALRLYDEAQAAGADMAPHAADRGMAYDLVGNNTRAQELYQIARRFDETPELIRRLALSQAIAGNQNASEATLLPLLQRADIAAYRTRAFTLAILGKPDEAVSIAETMLPERLSSRMAPYLRYMPRLTRAQQAAAADLGVFPRAADIGRDPPEIAALSEPSTPAAAPVQTADARLVPAGPAMGGNRNERPAASSGRSEDAVFAAAAARVAPSSAQPAIAAAAPQPVPQPISQPVIQPAPQPTPQPAPALAQAPESMPAPAPVMAAASAPAAPQPASTGELPPVGAVALAPTTPAPAPVAAESSAVAAASAVGPMQGPEQSAVATPAVFSTTDVASPAPTPAPAPVMAAAPAPVLVAAAAPDGAARAAAAAENVVDAVETVEEAPEPRDLAQAFADFSVAAVPQARADGAVDITTITPTREKPPEPKPAPPPAPPPPPPHPSRIWVQIATGRNVTALGTDWRRIRREADGLLDRQKPHVAAWGQTNRLVVGPLNNTRAANELVAALKEKGVDTFRFSSSAGEEVKALD</sequence>
<protein>
    <submittedName>
        <fullName evidence="4">Uncharacterized protein</fullName>
    </submittedName>
</protein>
<dbReference type="Gene3D" id="1.25.40.10">
    <property type="entry name" value="Tetratricopeptide repeat domain"/>
    <property type="match status" value="1"/>
</dbReference>
<feature type="region of interest" description="Disordered" evidence="2">
    <location>
        <begin position="296"/>
        <end position="317"/>
    </location>
</feature>
<evidence type="ECO:0000313" key="5">
    <source>
        <dbReference type="Proteomes" id="UP000469430"/>
    </source>
</evidence>
<feature type="compositionally biased region" description="Low complexity" evidence="2">
    <location>
        <begin position="367"/>
        <end position="398"/>
    </location>
</feature>
<dbReference type="PROSITE" id="PS50005">
    <property type="entry name" value="TPR"/>
    <property type="match status" value="1"/>
</dbReference>
<evidence type="ECO:0000256" key="3">
    <source>
        <dbReference type="SAM" id="SignalP"/>
    </source>
</evidence>
<reference evidence="4 5" key="1">
    <citation type="submission" date="2019-12" db="EMBL/GenBank/DDBJ databases">
        <title>Genomic-based taxomic classification of the family Erythrobacteraceae.</title>
        <authorList>
            <person name="Xu L."/>
        </authorList>
    </citation>
    <scope>NUCLEOTIDE SEQUENCE [LARGE SCALE GENOMIC DNA]</scope>
    <source>
        <strain evidence="4 5">S36</strain>
    </source>
</reference>
<feature type="signal peptide" evidence="3">
    <location>
        <begin position="1"/>
        <end position="36"/>
    </location>
</feature>
<gene>
    <name evidence="4" type="ORF">GRI97_04285</name>
</gene>
<comment type="caution">
    <text evidence="4">The sequence shown here is derived from an EMBL/GenBank/DDBJ whole genome shotgun (WGS) entry which is preliminary data.</text>
</comment>
<keyword evidence="3" id="KW-0732">Signal</keyword>
<dbReference type="InterPro" id="IPR011990">
    <property type="entry name" value="TPR-like_helical_dom_sf"/>
</dbReference>
<evidence type="ECO:0000256" key="1">
    <source>
        <dbReference type="PROSITE-ProRule" id="PRU00339"/>
    </source>
</evidence>